<dbReference type="PANTHER" id="PTHR22718:SF25">
    <property type="entry name" value="G-PROTEIN COUPLED RECEPTORS FAMILY 1 PROFILE DOMAIN-CONTAINING PROTEIN"/>
    <property type="match status" value="1"/>
</dbReference>
<reference evidence="2" key="1">
    <citation type="submission" date="2023-10" db="EMBL/GenBank/DDBJ databases">
        <title>Genome assembly of Pristionchus species.</title>
        <authorList>
            <person name="Yoshida K."/>
            <person name="Sommer R.J."/>
        </authorList>
    </citation>
    <scope>NUCLEOTIDE SEQUENCE</scope>
    <source>
        <strain evidence="2">RS5133</strain>
    </source>
</reference>
<keyword evidence="1" id="KW-1133">Transmembrane helix</keyword>
<comment type="caution">
    <text evidence="2">The sequence shown here is derived from an EMBL/GenBank/DDBJ whole genome shotgun (WGS) entry which is preliminary data.</text>
</comment>
<keyword evidence="1" id="KW-0472">Membrane</keyword>
<organism evidence="2 3">
    <name type="scientific">Pristionchus fissidentatus</name>
    <dbReference type="NCBI Taxonomy" id="1538716"/>
    <lineage>
        <taxon>Eukaryota</taxon>
        <taxon>Metazoa</taxon>
        <taxon>Ecdysozoa</taxon>
        <taxon>Nematoda</taxon>
        <taxon>Chromadorea</taxon>
        <taxon>Rhabditida</taxon>
        <taxon>Rhabditina</taxon>
        <taxon>Diplogasteromorpha</taxon>
        <taxon>Diplogasteroidea</taxon>
        <taxon>Neodiplogasteridae</taxon>
        <taxon>Pristionchus</taxon>
    </lineage>
</organism>
<protein>
    <recommendedName>
        <fullName evidence="4">G protein-coupled receptor</fullName>
    </recommendedName>
</protein>
<feature type="transmembrane region" description="Helical" evidence="1">
    <location>
        <begin position="12"/>
        <end position="36"/>
    </location>
</feature>
<feature type="non-terminal residue" evidence="2">
    <location>
        <position position="131"/>
    </location>
</feature>
<keyword evidence="1" id="KW-0812">Transmembrane</keyword>
<dbReference type="EMBL" id="BTSY01000006">
    <property type="protein sequence ID" value="GMT34449.1"/>
    <property type="molecule type" value="Genomic_DNA"/>
</dbReference>
<dbReference type="Proteomes" id="UP001432322">
    <property type="component" value="Unassembled WGS sequence"/>
</dbReference>
<feature type="non-terminal residue" evidence="2">
    <location>
        <position position="1"/>
    </location>
</feature>
<keyword evidence="3" id="KW-1185">Reference proteome</keyword>
<accession>A0AAV5WY32</accession>
<gene>
    <name evidence="2" type="ORF">PFISCL1PPCAC_25746</name>
</gene>
<proteinExistence type="predicted"/>
<sequence>ICVSYQIRFYIIVSNLIAFSSMKAVVELAFVLPYYVMQRDDIKKDVISYFSYDYELAIFNLSVLADYGILFFSVIIAVDRYLTLRAIYSGLCRNATAALCVLGWICAALIPLIFFFCQCQYAFDYRVGKYN</sequence>
<name>A0AAV5WY32_9BILA</name>
<evidence type="ECO:0000256" key="1">
    <source>
        <dbReference type="SAM" id="Phobius"/>
    </source>
</evidence>
<evidence type="ECO:0008006" key="4">
    <source>
        <dbReference type="Google" id="ProtNLM"/>
    </source>
</evidence>
<feature type="transmembrane region" description="Helical" evidence="1">
    <location>
        <begin position="56"/>
        <end position="78"/>
    </location>
</feature>
<feature type="transmembrane region" description="Helical" evidence="1">
    <location>
        <begin position="99"/>
        <end position="123"/>
    </location>
</feature>
<dbReference type="AlphaFoldDB" id="A0AAV5WY32"/>
<evidence type="ECO:0000313" key="2">
    <source>
        <dbReference type="EMBL" id="GMT34449.1"/>
    </source>
</evidence>
<evidence type="ECO:0000313" key="3">
    <source>
        <dbReference type="Proteomes" id="UP001432322"/>
    </source>
</evidence>
<dbReference type="PANTHER" id="PTHR22718">
    <property type="entry name" value="SERPENTINE RECEPTOR, CLASS X"/>
    <property type="match status" value="1"/>
</dbReference>